<name>A0AAE4ANP3_9BACT</name>
<accession>A0AAE4ANP3</accession>
<evidence type="ECO:0000313" key="5">
    <source>
        <dbReference type="Proteomes" id="UP001238163"/>
    </source>
</evidence>
<dbReference type="RefSeq" id="WP_307259898.1">
    <property type="nucleotide sequence ID" value="NZ_JAUSVL010000001.1"/>
</dbReference>
<dbReference type="PANTHER" id="PTHR30093">
    <property type="entry name" value="GENERAL SECRETION PATHWAY PROTEIN G"/>
    <property type="match status" value="1"/>
</dbReference>
<evidence type="ECO:0000256" key="2">
    <source>
        <dbReference type="SAM" id="Phobius"/>
    </source>
</evidence>
<keyword evidence="2" id="KW-0812">Transmembrane</keyword>
<dbReference type="GO" id="GO:0015628">
    <property type="term" value="P:protein secretion by the type II secretion system"/>
    <property type="evidence" value="ECO:0007669"/>
    <property type="project" value="InterPro"/>
</dbReference>
<dbReference type="AlphaFoldDB" id="A0AAE4ANP3"/>
<dbReference type="InterPro" id="IPR000983">
    <property type="entry name" value="Bac_GSPG_pilin"/>
</dbReference>
<dbReference type="SUPFAM" id="SSF54523">
    <property type="entry name" value="Pili subunits"/>
    <property type="match status" value="1"/>
</dbReference>
<dbReference type="GO" id="GO:0015627">
    <property type="term" value="C:type II protein secretion system complex"/>
    <property type="evidence" value="ECO:0007669"/>
    <property type="project" value="InterPro"/>
</dbReference>
<dbReference type="Proteomes" id="UP001238163">
    <property type="component" value="Unassembled WGS sequence"/>
</dbReference>
<keyword evidence="2" id="KW-0472">Membrane</keyword>
<dbReference type="EMBL" id="JAUSVL010000001">
    <property type="protein sequence ID" value="MDQ0288567.1"/>
    <property type="molecule type" value="Genomic_DNA"/>
</dbReference>
<reference evidence="4" key="1">
    <citation type="submission" date="2023-07" db="EMBL/GenBank/DDBJ databases">
        <title>Genomic Encyclopedia of Type Strains, Phase IV (KMG-IV): sequencing the most valuable type-strain genomes for metagenomic binning, comparative biology and taxonomic classification.</title>
        <authorList>
            <person name="Goeker M."/>
        </authorList>
    </citation>
    <scope>NUCLEOTIDE SEQUENCE</scope>
    <source>
        <strain evidence="4">DSM 24202</strain>
    </source>
</reference>
<protein>
    <submittedName>
        <fullName evidence="4">Prepilin-type N-terminal cleavage/methylation domain-containing protein/prepilin-type processing-associated H-X9-DG protein</fullName>
    </submittedName>
</protein>
<dbReference type="Gene3D" id="3.30.700.10">
    <property type="entry name" value="Glycoprotein, Type 4 Pilin"/>
    <property type="match status" value="1"/>
</dbReference>
<sequence>MLAAEKRTRGRNEAVSELAGGKSRGANVGGGGGVGRACLRRMLRFTLIELLVVIAIIAILAAMLLPALAKAREKARAISCVSNMKQIGTAAAMYEGENTGYYTQKTYSTEAPTATNGWKYWDWQWRLSSYVGCNPDTSNTRDWRKKTIFWCPTTPVPAPLVSQSNKDNYLRTDVNTYRYCLNIGGDSVNITNKQRLSETCFVIEGFFPSEITDAWNYQYWNGNIPHNGGTNVLYYDLHVSFLNYNQVPKNTTVFWALQK</sequence>
<dbReference type="InterPro" id="IPR011453">
    <property type="entry name" value="DUF1559"/>
</dbReference>
<dbReference type="NCBIfam" id="TIGR02532">
    <property type="entry name" value="IV_pilin_GFxxxE"/>
    <property type="match status" value="1"/>
</dbReference>
<feature type="domain" description="DUF1559" evidence="3">
    <location>
        <begin position="70"/>
        <end position="100"/>
    </location>
</feature>
<dbReference type="InterPro" id="IPR045584">
    <property type="entry name" value="Pilin-like"/>
</dbReference>
<keyword evidence="1" id="KW-0488">Methylation</keyword>
<organism evidence="4 5">
    <name type="scientific">Oligosphaera ethanolica</name>
    <dbReference type="NCBI Taxonomy" id="760260"/>
    <lineage>
        <taxon>Bacteria</taxon>
        <taxon>Pseudomonadati</taxon>
        <taxon>Lentisphaerota</taxon>
        <taxon>Oligosphaeria</taxon>
        <taxon>Oligosphaerales</taxon>
        <taxon>Oligosphaeraceae</taxon>
        <taxon>Oligosphaera</taxon>
    </lineage>
</organism>
<feature type="transmembrane region" description="Helical" evidence="2">
    <location>
        <begin position="45"/>
        <end position="69"/>
    </location>
</feature>
<evidence type="ECO:0000259" key="3">
    <source>
        <dbReference type="Pfam" id="PF07596"/>
    </source>
</evidence>
<dbReference type="Pfam" id="PF07596">
    <property type="entry name" value="SBP_bac_10"/>
    <property type="match status" value="1"/>
</dbReference>
<keyword evidence="2" id="KW-1133">Transmembrane helix</keyword>
<gene>
    <name evidence="4" type="ORF">J3R75_000674</name>
</gene>
<evidence type="ECO:0000256" key="1">
    <source>
        <dbReference type="ARBA" id="ARBA00022481"/>
    </source>
</evidence>
<keyword evidence="5" id="KW-1185">Reference proteome</keyword>
<dbReference type="InterPro" id="IPR012902">
    <property type="entry name" value="N_methyl_site"/>
</dbReference>
<proteinExistence type="predicted"/>
<evidence type="ECO:0000313" key="4">
    <source>
        <dbReference type="EMBL" id="MDQ0288567.1"/>
    </source>
</evidence>
<dbReference type="PRINTS" id="PR00813">
    <property type="entry name" value="BCTERIALGSPG"/>
</dbReference>
<comment type="caution">
    <text evidence="4">The sequence shown here is derived from an EMBL/GenBank/DDBJ whole genome shotgun (WGS) entry which is preliminary data.</text>
</comment>